<reference evidence="2 3" key="1">
    <citation type="submission" date="2020-05" db="EMBL/GenBank/DDBJ databases">
        <title>Azospirillum oleiclasticum sp. nov, a nitrogen-fixing and heavy crude oil-emulsifying bacterium isolated from the crude oil of Yumen Oilfield.</title>
        <authorList>
            <person name="Wu D."/>
            <person name="Cai M."/>
            <person name="Zhang X."/>
        </authorList>
    </citation>
    <scope>NUCLEOTIDE SEQUENCE [LARGE SCALE GENOMIC DNA]</scope>
    <source>
        <strain evidence="2 3">ROY-1-1-2</strain>
    </source>
</reference>
<keyword evidence="3" id="KW-1185">Reference proteome</keyword>
<dbReference type="Gene3D" id="3.10.290.30">
    <property type="entry name" value="MM3350-like"/>
    <property type="match status" value="1"/>
</dbReference>
<evidence type="ECO:0000313" key="2">
    <source>
        <dbReference type="EMBL" id="NYZ18755.1"/>
    </source>
</evidence>
<gene>
    <name evidence="2" type="ORF">HND93_03455</name>
</gene>
<dbReference type="EMBL" id="JABFDB010000001">
    <property type="protein sequence ID" value="NYZ18755.1"/>
    <property type="molecule type" value="Genomic_DNA"/>
</dbReference>
<dbReference type="RefSeq" id="WP_180280471.1">
    <property type="nucleotide sequence ID" value="NZ_JABFDB010000001.1"/>
</dbReference>
<organism evidence="2 3">
    <name type="scientific">Azospirillum oleiclasticum</name>
    <dbReference type="NCBI Taxonomy" id="2735135"/>
    <lineage>
        <taxon>Bacteria</taxon>
        <taxon>Pseudomonadati</taxon>
        <taxon>Pseudomonadota</taxon>
        <taxon>Alphaproteobacteria</taxon>
        <taxon>Rhodospirillales</taxon>
        <taxon>Azospirillaceae</taxon>
        <taxon>Azospirillum</taxon>
    </lineage>
</organism>
<accession>A0ABX2T7U5</accession>
<evidence type="ECO:0000259" key="1">
    <source>
        <dbReference type="Pfam" id="PF07929"/>
    </source>
</evidence>
<name>A0ABX2T7U5_9PROT</name>
<dbReference type="InterPro" id="IPR012912">
    <property type="entry name" value="Plasmid_pRiA4b_Orf3-like"/>
</dbReference>
<comment type="caution">
    <text evidence="2">The sequence shown here is derived from an EMBL/GenBank/DDBJ whole genome shotgun (WGS) entry which is preliminary data.</text>
</comment>
<proteinExistence type="predicted"/>
<evidence type="ECO:0000313" key="3">
    <source>
        <dbReference type="Proteomes" id="UP000584642"/>
    </source>
</evidence>
<dbReference type="Proteomes" id="UP000584642">
    <property type="component" value="Unassembled WGS sequence"/>
</dbReference>
<protein>
    <recommendedName>
        <fullName evidence="1">Plasmid pRiA4b Orf3-like domain-containing protein</fullName>
    </recommendedName>
</protein>
<feature type="domain" description="Plasmid pRiA4b Orf3-like" evidence="1">
    <location>
        <begin position="11"/>
        <end position="140"/>
    </location>
</feature>
<dbReference type="InterPro" id="IPR024047">
    <property type="entry name" value="MM3350-like_sf"/>
</dbReference>
<sequence>MAEAAIHIVRAALRPKLYRDIEIPSDRSLYDLAEAIVRAYAFDLDHAFGFFPKLTGHIYDAKPRYELFADMGADMGEGGDSLSVKKTTVAQAFPKVGKAMTFVFDYGDEWRFRVEVLALGEREPRKRYPRVVASVGKAPPQYPDLDEDFDEEE</sequence>
<dbReference type="SUPFAM" id="SSF159941">
    <property type="entry name" value="MM3350-like"/>
    <property type="match status" value="1"/>
</dbReference>
<dbReference type="Pfam" id="PF07929">
    <property type="entry name" value="PRiA4_ORF3"/>
    <property type="match status" value="1"/>
</dbReference>